<accession>A0ABT2PBM3</accession>
<proteinExistence type="predicted"/>
<keyword evidence="1" id="KW-0472">Membrane</keyword>
<dbReference type="EMBL" id="JAODOR010000004">
    <property type="protein sequence ID" value="MCT9001418.1"/>
    <property type="molecule type" value="Genomic_DNA"/>
</dbReference>
<dbReference type="Proteomes" id="UP001300496">
    <property type="component" value="Unassembled WGS sequence"/>
</dbReference>
<keyword evidence="3" id="KW-1185">Reference proteome</keyword>
<gene>
    <name evidence="2" type="ORF">N4R40_03415</name>
</gene>
<sequence length="96" mass="10285">MEILLGFIFGATIGGVLHFLQPGRDARGTALSPIVGASVGGFTWLALTWAGIGADNPWIWVLSIVVPGIVVPIMLVLLTRSRAQHDAQERLRLKIA</sequence>
<evidence type="ECO:0000313" key="2">
    <source>
        <dbReference type="EMBL" id="MCT9001418.1"/>
    </source>
</evidence>
<reference evidence="2 3" key="1">
    <citation type="journal article" date="2024" name="Int. J. Syst. Evol. Microbiol.">
        <title>Microbacterium memoriense sp. nov., a member of the Actinomycetota from marine beach sediment of the north coast of Portugal.</title>
        <authorList>
            <person name="Santos J.D.N.D."/>
            <person name="Klimek D."/>
            <person name="Calusinska M."/>
            <person name="Lobo-da-Cunha A."/>
            <person name="Catita J."/>
            <person name="Goncalves H."/>
            <person name="Gonzalez I."/>
            <person name="Lage O.M."/>
        </authorList>
    </citation>
    <scope>NUCLEOTIDE SEQUENCE [LARGE SCALE GENOMIC DNA]</scope>
    <source>
        <strain evidence="2 3">PMIC_1C1B</strain>
    </source>
</reference>
<organism evidence="2 3">
    <name type="scientific">Microbacterium memoriense</name>
    <dbReference type="NCBI Taxonomy" id="2978350"/>
    <lineage>
        <taxon>Bacteria</taxon>
        <taxon>Bacillati</taxon>
        <taxon>Actinomycetota</taxon>
        <taxon>Actinomycetes</taxon>
        <taxon>Micrococcales</taxon>
        <taxon>Microbacteriaceae</taxon>
        <taxon>Microbacterium</taxon>
    </lineage>
</organism>
<feature type="transmembrane region" description="Helical" evidence="1">
    <location>
        <begin position="6"/>
        <end position="23"/>
    </location>
</feature>
<protein>
    <submittedName>
        <fullName evidence="2">Uncharacterized protein</fullName>
    </submittedName>
</protein>
<dbReference type="RefSeq" id="WP_261605958.1">
    <property type="nucleotide sequence ID" value="NZ_JAODOR010000004.1"/>
</dbReference>
<feature type="transmembrane region" description="Helical" evidence="1">
    <location>
        <begin position="58"/>
        <end position="78"/>
    </location>
</feature>
<keyword evidence="1" id="KW-0812">Transmembrane</keyword>
<evidence type="ECO:0000313" key="3">
    <source>
        <dbReference type="Proteomes" id="UP001300496"/>
    </source>
</evidence>
<evidence type="ECO:0000256" key="1">
    <source>
        <dbReference type="SAM" id="Phobius"/>
    </source>
</evidence>
<name>A0ABT2PBM3_9MICO</name>
<feature type="transmembrane region" description="Helical" evidence="1">
    <location>
        <begin position="30"/>
        <end position="52"/>
    </location>
</feature>
<comment type="caution">
    <text evidence="2">The sequence shown here is derived from an EMBL/GenBank/DDBJ whole genome shotgun (WGS) entry which is preliminary data.</text>
</comment>
<keyword evidence="1" id="KW-1133">Transmembrane helix</keyword>